<keyword evidence="2 5" id="KW-0812">Transmembrane</keyword>
<feature type="transmembrane region" description="Helical" evidence="5">
    <location>
        <begin position="276"/>
        <end position="295"/>
    </location>
</feature>
<feature type="transmembrane region" description="Helical" evidence="5">
    <location>
        <begin position="215"/>
        <end position="237"/>
    </location>
</feature>
<organism evidence="7 8">
    <name type="scientific">Candidatus Limousia pullorum</name>
    <dbReference type="NCBI Taxonomy" id="2840860"/>
    <lineage>
        <taxon>Bacteria</taxon>
        <taxon>Bacillati</taxon>
        <taxon>Bacillota</taxon>
        <taxon>Clostridia</taxon>
        <taxon>Eubacteriales</taxon>
        <taxon>Oscillospiraceae</taxon>
        <taxon>Oscillospiraceae incertae sedis</taxon>
        <taxon>Candidatus Limousia</taxon>
    </lineage>
</organism>
<dbReference type="InterPro" id="IPR004837">
    <property type="entry name" value="NaCa_Exmemb"/>
</dbReference>
<dbReference type="InterPro" id="IPR004481">
    <property type="entry name" value="K/Na/Ca-exchanger"/>
</dbReference>
<accession>A0A9D1LZH0</accession>
<feature type="transmembrane region" description="Helical" evidence="5">
    <location>
        <begin position="39"/>
        <end position="63"/>
    </location>
</feature>
<comment type="subcellular location">
    <subcellularLocation>
        <location evidence="1">Membrane</location>
        <topology evidence="1">Multi-pass membrane protein</topology>
    </subcellularLocation>
</comment>
<feature type="transmembrane region" description="Helical" evidence="5">
    <location>
        <begin position="69"/>
        <end position="92"/>
    </location>
</feature>
<feature type="transmembrane region" description="Helical" evidence="5">
    <location>
        <begin position="249"/>
        <end position="270"/>
    </location>
</feature>
<reference evidence="7" key="2">
    <citation type="journal article" date="2021" name="PeerJ">
        <title>Extensive microbial diversity within the chicken gut microbiome revealed by metagenomics and culture.</title>
        <authorList>
            <person name="Gilroy R."/>
            <person name="Ravi A."/>
            <person name="Getino M."/>
            <person name="Pursley I."/>
            <person name="Horton D.L."/>
            <person name="Alikhan N.F."/>
            <person name="Baker D."/>
            <person name="Gharbi K."/>
            <person name="Hall N."/>
            <person name="Watson M."/>
            <person name="Adriaenssens E.M."/>
            <person name="Foster-Nyarko E."/>
            <person name="Jarju S."/>
            <person name="Secka A."/>
            <person name="Antonio M."/>
            <person name="Oren A."/>
            <person name="Chaudhuri R.R."/>
            <person name="La Ragione R."/>
            <person name="Hildebrand F."/>
            <person name="Pallen M.J."/>
        </authorList>
    </citation>
    <scope>NUCLEOTIDE SEQUENCE</scope>
    <source>
        <strain evidence="7">ChiGjej1B1-1684</strain>
    </source>
</reference>
<dbReference type="GO" id="GO:0005262">
    <property type="term" value="F:calcium channel activity"/>
    <property type="evidence" value="ECO:0007669"/>
    <property type="project" value="TreeGrafter"/>
</dbReference>
<keyword evidence="3 5" id="KW-1133">Transmembrane helix</keyword>
<dbReference type="PANTHER" id="PTHR10846">
    <property type="entry name" value="SODIUM/POTASSIUM/CALCIUM EXCHANGER"/>
    <property type="match status" value="1"/>
</dbReference>
<dbReference type="GO" id="GO:0008273">
    <property type="term" value="F:calcium, potassium:sodium antiporter activity"/>
    <property type="evidence" value="ECO:0007669"/>
    <property type="project" value="TreeGrafter"/>
</dbReference>
<dbReference type="AlphaFoldDB" id="A0A9D1LZH0"/>
<dbReference type="PANTHER" id="PTHR10846:SF8">
    <property type="entry name" value="INNER MEMBRANE PROTEIN YRBG"/>
    <property type="match status" value="1"/>
</dbReference>
<dbReference type="Pfam" id="PF01699">
    <property type="entry name" value="Na_Ca_ex"/>
    <property type="match status" value="2"/>
</dbReference>
<dbReference type="Gene3D" id="1.20.1420.30">
    <property type="entry name" value="NCX, central ion-binding region"/>
    <property type="match status" value="2"/>
</dbReference>
<evidence type="ECO:0000256" key="2">
    <source>
        <dbReference type="ARBA" id="ARBA00022692"/>
    </source>
</evidence>
<dbReference type="GO" id="GO:0005886">
    <property type="term" value="C:plasma membrane"/>
    <property type="evidence" value="ECO:0007669"/>
    <property type="project" value="TreeGrafter"/>
</dbReference>
<dbReference type="NCBIfam" id="TIGR00367">
    <property type="entry name" value="calcium/sodium antiporter"/>
    <property type="match status" value="1"/>
</dbReference>
<evidence type="ECO:0000259" key="6">
    <source>
        <dbReference type="Pfam" id="PF01699"/>
    </source>
</evidence>
<evidence type="ECO:0000313" key="7">
    <source>
        <dbReference type="EMBL" id="HIU50777.1"/>
    </source>
</evidence>
<dbReference type="InterPro" id="IPR044880">
    <property type="entry name" value="NCX_ion-bd_dom_sf"/>
</dbReference>
<evidence type="ECO:0000256" key="5">
    <source>
        <dbReference type="SAM" id="Phobius"/>
    </source>
</evidence>
<reference evidence="7" key="1">
    <citation type="submission" date="2020-10" db="EMBL/GenBank/DDBJ databases">
        <authorList>
            <person name="Gilroy R."/>
        </authorList>
    </citation>
    <scope>NUCLEOTIDE SEQUENCE</scope>
    <source>
        <strain evidence="7">ChiGjej1B1-1684</strain>
    </source>
</reference>
<gene>
    <name evidence="7" type="ORF">IAD22_07170</name>
</gene>
<evidence type="ECO:0000256" key="4">
    <source>
        <dbReference type="ARBA" id="ARBA00023136"/>
    </source>
</evidence>
<name>A0A9D1LZH0_9FIRM</name>
<feature type="transmembrane region" description="Helical" evidence="5">
    <location>
        <begin position="176"/>
        <end position="195"/>
    </location>
</feature>
<keyword evidence="4 5" id="KW-0472">Membrane</keyword>
<dbReference type="Proteomes" id="UP000824118">
    <property type="component" value="Unassembled WGS sequence"/>
</dbReference>
<dbReference type="GO" id="GO:0006874">
    <property type="term" value="P:intracellular calcium ion homeostasis"/>
    <property type="evidence" value="ECO:0007669"/>
    <property type="project" value="TreeGrafter"/>
</dbReference>
<evidence type="ECO:0000256" key="3">
    <source>
        <dbReference type="ARBA" id="ARBA00022989"/>
    </source>
</evidence>
<feature type="domain" description="Sodium/calcium exchanger membrane region" evidence="6">
    <location>
        <begin position="5"/>
        <end position="146"/>
    </location>
</feature>
<sequence length="300" mass="31434">MLVWNILLLVAGFVLLIKGADFFVVGASRIAQRFGIPEIVIGLTIVAFGTSAPEAAISISAAVQGNTGIAIGNILGSNILNILIILGVTACIANLPVSKTTVKYEMPFVIFISVVLLVLAVTAGELNTFAGIVLWVLFIAFFIYLIVISKKGGNKEIPDVDERAIKEVRKKGGAKAVLIAIVMTLGGLAAVVIGSNLAIDGATYIAKFFGMSDRLIGLTIVALGTSLPELVTSITAARKGNTDIAIGNIVGSNIFNILFVLGTTALIAPVPFESKFIVDGVVCIASAVMLFLFVLNKDRK</sequence>
<feature type="transmembrane region" description="Helical" evidence="5">
    <location>
        <begin position="129"/>
        <end position="147"/>
    </location>
</feature>
<feature type="domain" description="Sodium/calcium exchanger membrane region" evidence="6">
    <location>
        <begin position="180"/>
        <end position="295"/>
    </location>
</feature>
<dbReference type="EMBL" id="DVNG01000108">
    <property type="protein sequence ID" value="HIU50777.1"/>
    <property type="molecule type" value="Genomic_DNA"/>
</dbReference>
<feature type="transmembrane region" description="Helical" evidence="5">
    <location>
        <begin position="6"/>
        <end position="27"/>
    </location>
</feature>
<feature type="non-terminal residue" evidence="7">
    <location>
        <position position="300"/>
    </location>
</feature>
<evidence type="ECO:0000313" key="8">
    <source>
        <dbReference type="Proteomes" id="UP000824118"/>
    </source>
</evidence>
<proteinExistence type="predicted"/>
<protein>
    <submittedName>
        <fullName evidence="7">Calcium/sodium antiporter</fullName>
    </submittedName>
</protein>
<evidence type="ECO:0000256" key="1">
    <source>
        <dbReference type="ARBA" id="ARBA00004141"/>
    </source>
</evidence>
<feature type="transmembrane region" description="Helical" evidence="5">
    <location>
        <begin position="104"/>
        <end position="123"/>
    </location>
</feature>
<comment type="caution">
    <text evidence="7">The sequence shown here is derived from an EMBL/GenBank/DDBJ whole genome shotgun (WGS) entry which is preliminary data.</text>
</comment>